<organism evidence="2 3">
    <name type="scientific">Sphingopyxis granuli</name>
    <dbReference type="NCBI Taxonomy" id="267128"/>
    <lineage>
        <taxon>Bacteria</taxon>
        <taxon>Pseudomonadati</taxon>
        <taxon>Pseudomonadota</taxon>
        <taxon>Alphaproteobacteria</taxon>
        <taxon>Sphingomonadales</taxon>
        <taxon>Sphingomonadaceae</taxon>
        <taxon>Sphingopyxis</taxon>
    </lineage>
</organism>
<protein>
    <recommendedName>
        <fullName evidence="4">DUF3060 domain-containing protein</fullName>
    </recommendedName>
</protein>
<keyword evidence="1" id="KW-0732">Signal</keyword>
<dbReference type="KEGG" id="sgi:SGRAN_1238"/>
<evidence type="ECO:0000313" key="2">
    <source>
        <dbReference type="EMBL" id="AMG73630.1"/>
    </source>
</evidence>
<gene>
    <name evidence="2" type="ORF">SGRAN_1238</name>
</gene>
<reference evidence="2 3" key="1">
    <citation type="journal article" date="2016" name="BMC Genomics">
        <title>Genomic analysis of the nitrate-respiring Sphingopyxis granuli (formerly Sphingomonas macrogoltabida) strain TFA.</title>
        <authorList>
            <person name="Garcia-Romero I."/>
            <person name="Perez-Pulido A.J."/>
            <person name="Gonzalez-Flores Y.E."/>
            <person name="Reyes-Ramirez F."/>
            <person name="Santero E."/>
            <person name="Floriano B."/>
        </authorList>
    </citation>
    <scope>NUCLEOTIDE SEQUENCE [LARGE SCALE GENOMIC DNA]</scope>
    <source>
        <strain evidence="2 3">TFA</strain>
    </source>
</reference>
<accession>A0AA86L391</accession>
<name>A0AA86L391_9SPHN</name>
<evidence type="ECO:0000256" key="1">
    <source>
        <dbReference type="SAM" id="SignalP"/>
    </source>
</evidence>
<dbReference type="EMBL" id="CP012199">
    <property type="protein sequence ID" value="AMG73630.1"/>
    <property type="molecule type" value="Genomic_DNA"/>
</dbReference>
<dbReference type="Proteomes" id="UP000058599">
    <property type="component" value="Chromosome"/>
</dbReference>
<dbReference type="RefSeq" id="WP_067181672.1">
    <property type="nucleotide sequence ID" value="NZ_CP012199.1"/>
</dbReference>
<feature type="chain" id="PRO_5041643703" description="DUF3060 domain-containing protein" evidence="1">
    <location>
        <begin position="29"/>
        <end position="128"/>
    </location>
</feature>
<feature type="signal peptide" evidence="1">
    <location>
        <begin position="1"/>
        <end position="28"/>
    </location>
</feature>
<dbReference type="Pfam" id="PF11259">
    <property type="entry name" value="DUF3060"/>
    <property type="match status" value="1"/>
</dbReference>
<proteinExistence type="predicted"/>
<dbReference type="AlphaFoldDB" id="A0AA86L391"/>
<dbReference type="InterPro" id="IPR021417">
    <property type="entry name" value="DUF3060"/>
</dbReference>
<sequence length="128" mass="12914">MLSNAFFPKFPVMAAIGLVAAVPALAFAQSGSAGTRSGATIDGVGQTLTVDCEGRAAVVSGTENEISFVGDCPSLTVTGTDNRIRIALRAGAPVNVSGVDNVVTWSTAGKARPRVSIQGVGNRVAPAR</sequence>
<evidence type="ECO:0000313" key="3">
    <source>
        <dbReference type="Proteomes" id="UP000058599"/>
    </source>
</evidence>
<evidence type="ECO:0008006" key="4">
    <source>
        <dbReference type="Google" id="ProtNLM"/>
    </source>
</evidence>
<keyword evidence="3" id="KW-1185">Reference proteome</keyword>